<keyword evidence="3" id="KW-1185">Reference proteome</keyword>
<dbReference type="GO" id="GO:0005634">
    <property type="term" value="C:nucleus"/>
    <property type="evidence" value="ECO:0007669"/>
    <property type="project" value="TreeGrafter"/>
</dbReference>
<accession>A0A1Y2HJQ3</accession>
<dbReference type="Pfam" id="PF00856">
    <property type="entry name" value="SET"/>
    <property type="match status" value="1"/>
</dbReference>
<name>A0A1Y2HJQ3_9FUNG</name>
<dbReference type="SMART" id="SM00317">
    <property type="entry name" value="SET"/>
    <property type="match status" value="1"/>
</dbReference>
<dbReference type="InterPro" id="IPR039977">
    <property type="entry name" value="Suv4-20/Set9"/>
</dbReference>
<dbReference type="EMBL" id="MCFL01000030">
    <property type="protein sequence ID" value="ORZ34204.1"/>
    <property type="molecule type" value="Genomic_DNA"/>
</dbReference>
<gene>
    <name evidence="2" type="ORF">BCR44DRAFT_122703</name>
</gene>
<dbReference type="OrthoDB" id="6627536at2759"/>
<sequence>MCFLLNSSIPWLRDWIETECPLPYIRHFCRHFQRYISMHSAMAGFDLVETTRYDSGVISTPAAIADRSRGIAQAALVANRAWSPGDELLLCGGRLVSLSHEEEEDLQDRGRDFSVLLSRRSGEHNLFLGPGRFVNHDCRPNLAFVVHRTGEVHFRVLRPIAIGQELSVCYGGDYFGTANCECMCESCELTHRG</sequence>
<dbReference type="InterPro" id="IPR046341">
    <property type="entry name" value="SET_dom_sf"/>
</dbReference>
<dbReference type="InterPro" id="IPR001214">
    <property type="entry name" value="SET_dom"/>
</dbReference>
<dbReference type="STRING" id="765915.A0A1Y2HJQ3"/>
<dbReference type="PANTHER" id="PTHR12977">
    <property type="entry name" value="SUPPRESSOR OF VARIEGATION 4-20-RELATED"/>
    <property type="match status" value="1"/>
</dbReference>
<proteinExistence type="predicted"/>
<dbReference type="PANTHER" id="PTHR12977:SF4">
    <property type="entry name" value="HISTONE-LYSINE N-METHYLTRANSFERASE KMT5B"/>
    <property type="match status" value="1"/>
</dbReference>
<feature type="non-terminal residue" evidence="2">
    <location>
        <position position="193"/>
    </location>
</feature>
<dbReference type="AlphaFoldDB" id="A0A1Y2HJQ3"/>
<evidence type="ECO:0000313" key="3">
    <source>
        <dbReference type="Proteomes" id="UP000193411"/>
    </source>
</evidence>
<evidence type="ECO:0000259" key="1">
    <source>
        <dbReference type="PROSITE" id="PS50280"/>
    </source>
</evidence>
<dbReference type="Proteomes" id="UP000193411">
    <property type="component" value="Unassembled WGS sequence"/>
</dbReference>
<dbReference type="Gene3D" id="2.170.270.10">
    <property type="entry name" value="SET domain"/>
    <property type="match status" value="1"/>
</dbReference>
<evidence type="ECO:0000313" key="2">
    <source>
        <dbReference type="EMBL" id="ORZ34204.1"/>
    </source>
</evidence>
<reference evidence="2 3" key="1">
    <citation type="submission" date="2016-07" db="EMBL/GenBank/DDBJ databases">
        <title>Pervasive Adenine N6-methylation of Active Genes in Fungi.</title>
        <authorList>
            <consortium name="DOE Joint Genome Institute"/>
            <person name="Mondo S.J."/>
            <person name="Dannebaum R.O."/>
            <person name="Kuo R.C."/>
            <person name="Labutti K."/>
            <person name="Haridas S."/>
            <person name="Kuo A."/>
            <person name="Salamov A."/>
            <person name="Ahrendt S.R."/>
            <person name="Lipzen A."/>
            <person name="Sullivan W."/>
            <person name="Andreopoulos W.B."/>
            <person name="Clum A."/>
            <person name="Lindquist E."/>
            <person name="Daum C."/>
            <person name="Ramamoorthy G.K."/>
            <person name="Gryganskyi A."/>
            <person name="Culley D."/>
            <person name="Magnuson J.K."/>
            <person name="James T.Y."/>
            <person name="O'Malley M.A."/>
            <person name="Stajich J.E."/>
            <person name="Spatafora J.W."/>
            <person name="Visel A."/>
            <person name="Grigoriev I.V."/>
        </authorList>
    </citation>
    <scope>NUCLEOTIDE SEQUENCE [LARGE SCALE GENOMIC DNA]</scope>
    <source>
        <strain evidence="2 3">PL171</strain>
    </source>
</reference>
<dbReference type="PROSITE" id="PS50280">
    <property type="entry name" value="SET"/>
    <property type="match status" value="1"/>
</dbReference>
<organism evidence="2 3">
    <name type="scientific">Catenaria anguillulae PL171</name>
    <dbReference type="NCBI Taxonomy" id="765915"/>
    <lineage>
        <taxon>Eukaryota</taxon>
        <taxon>Fungi</taxon>
        <taxon>Fungi incertae sedis</taxon>
        <taxon>Blastocladiomycota</taxon>
        <taxon>Blastocladiomycetes</taxon>
        <taxon>Blastocladiales</taxon>
        <taxon>Catenariaceae</taxon>
        <taxon>Catenaria</taxon>
    </lineage>
</organism>
<dbReference type="SUPFAM" id="SSF82199">
    <property type="entry name" value="SET domain"/>
    <property type="match status" value="1"/>
</dbReference>
<comment type="caution">
    <text evidence="2">The sequence shown here is derived from an EMBL/GenBank/DDBJ whole genome shotgun (WGS) entry which is preliminary data.</text>
</comment>
<dbReference type="GO" id="GO:0042799">
    <property type="term" value="F:histone H4K20 methyltransferase activity"/>
    <property type="evidence" value="ECO:0007669"/>
    <property type="project" value="TreeGrafter"/>
</dbReference>
<protein>
    <recommendedName>
        <fullName evidence="1">SET domain-containing protein</fullName>
    </recommendedName>
</protein>
<feature type="domain" description="SET" evidence="1">
    <location>
        <begin position="43"/>
        <end position="171"/>
    </location>
</feature>